<dbReference type="EC" id="3.4.13.18" evidence="10"/>
<dbReference type="InterPro" id="IPR002933">
    <property type="entry name" value="Peptidase_M20"/>
</dbReference>
<dbReference type="RefSeq" id="WP_079588221.1">
    <property type="nucleotide sequence ID" value="NZ_FUYN01000001.1"/>
</dbReference>
<evidence type="ECO:0000256" key="7">
    <source>
        <dbReference type="ARBA" id="ARBA00023049"/>
    </source>
</evidence>
<keyword evidence="6" id="KW-0862">Zinc</keyword>
<keyword evidence="8" id="KW-0170">Cobalt</keyword>
<evidence type="ECO:0000256" key="2">
    <source>
        <dbReference type="ARBA" id="ARBA00001947"/>
    </source>
</evidence>
<dbReference type="Pfam" id="PF07687">
    <property type="entry name" value="M20_dimer"/>
    <property type="match status" value="1"/>
</dbReference>
<comment type="similarity">
    <text evidence="12">Belongs to the peptidase M20C family.</text>
</comment>
<evidence type="ECO:0000256" key="9">
    <source>
        <dbReference type="ARBA" id="ARBA00036421"/>
    </source>
</evidence>
<sequence length="482" mass="53596">MQLSKNGQIVMDWFREITKIPRCSGEEAGISEFLIKFAKDNNLEAFIEETTGNVIIKKNATKGYENSKTVILQGHLDMVCEKNQGIVHDFSKDALKLTEHEGLLRATGTTLGADNGIAIAYALTILSSDEFEHPPIEVILTTEEETSMKGAEFFNPQNLKGSRLLNLDAEEEGVFYISSAGGIDHHMYLDFKKSKPSLDSKYKVLISGLKGGHSGSDIHKERGNSIKLLARTLAELNSKFNLELADFNGGSKINAIPREASCAFYIDKSFESDLNKMIKELENLYNNEMGSADSVTLSIEKNHEFDAVMDKESTDKLINVLLLIHSGIDHKSVDIEDFVISSQNLGVVKFEDNTVIISNSLRSSIKSLKTAMVQKLDIIANAFNLRFESEADYPEWQYKPNSDLRDIACKLYEDLTGNKPVIKAIHAGLECGFFADALKNNDIDILSFGPNMDGVHSPDEYLDINSADRVFGFLVELLKTLK</sequence>
<dbReference type="InterPro" id="IPR001160">
    <property type="entry name" value="Peptidase_M20C"/>
</dbReference>
<reference evidence="20" key="1">
    <citation type="submission" date="2017-02" db="EMBL/GenBank/DDBJ databases">
        <authorList>
            <person name="Varghese N."/>
            <person name="Submissions S."/>
        </authorList>
    </citation>
    <scope>NUCLEOTIDE SEQUENCE [LARGE SCALE GENOMIC DNA]</scope>
    <source>
        <strain evidence="20">ATCC 35199</strain>
    </source>
</reference>
<proteinExistence type="inferred from homology"/>
<evidence type="ECO:0000256" key="5">
    <source>
        <dbReference type="ARBA" id="ARBA00022801"/>
    </source>
</evidence>
<evidence type="ECO:0000256" key="3">
    <source>
        <dbReference type="ARBA" id="ARBA00022670"/>
    </source>
</evidence>
<dbReference type="EMBL" id="FUYN01000001">
    <property type="protein sequence ID" value="SKB24930.1"/>
    <property type="molecule type" value="Genomic_DNA"/>
</dbReference>
<evidence type="ECO:0000256" key="4">
    <source>
        <dbReference type="ARBA" id="ARBA00022723"/>
    </source>
</evidence>
<dbReference type="CDD" id="cd03890">
    <property type="entry name" value="M20_pepD"/>
    <property type="match status" value="1"/>
</dbReference>
<gene>
    <name evidence="19" type="ORF">SAMN02745120_0217</name>
</gene>
<dbReference type="Gene3D" id="3.40.630.10">
    <property type="entry name" value="Zn peptidases"/>
    <property type="match status" value="2"/>
</dbReference>
<dbReference type="GO" id="GO:0070573">
    <property type="term" value="F:metallodipeptidase activity"/>
    <property type="evidence" value="ECO:0007669"/>
    <property type="project" value="TreeGrafter"/>
</dbReference>
<evidence type="ECO:0000256" key="12">
    <source>
        <dbReference type="ARBA" id="ARBA00061423"/>
    </source>
</evidence>
<evidence type="ECO:0000256" key="17">
    <source>
        <dbReference type="ARBA" id="ARBA00078074"/>
    </source>
</evidence>
<dbReference type="GO" id="GO:0006508">
    <property type="term" value="P:proteolysis"/>
    <property type="evidence" value="ECO:0007669"/>
    <property type="project" value="UniProtKB-KW"/>
</dbReference>
<comment type="cofactor">
    <cofactor evidence="2">
        <name>Zn(2+)</name>
        <dbReference type="ChEBI" id="CHEBI:29105"/>
    </cofactor>
</comment>
<evidence type="ECO:0000256" key="1">
    <source>
        <dbReference type="ARBA" id="ARBA00001941"/>
    </source>
</evidence>
<dbReference type="GO" id="GO:0046872">
    <property type="term" value="F:metal ion binding"/>
    <property type="evidence" value="ECO:0007669"/>
    <property type="project" value="UniProtKB-KW"/>
</dbReference>
<organism evidence="19 20">
    <name type="scientific">Acetoanaerobium noterae</name>
    <dbReference type="NCBI Taxonomy" id="745369"/>
    <lineage>
        <taxon>Bacteria</taxon>
        <taxon>Bacillati</taxon>
        <taxon>Bacillota</taxon>
        <taxon>Clostridia</taxon>
        <taxon>Peptostreptococcales</taxon>
        <taxon>Filifactoraceae</taxon>
        <taxon>Acetoanaerobium</taxon>
    </lineage>
</organism>
<protein>
    <recommendedName>
        <fullName evidence="13">Cytosol non-specific dipeptidase</fullName>
        <ecNumber evidence="10">3.4.13.18</ecNumber>
    </recommendedName>
    <alternativeName>
        <fullName evidence="16">Aminoacyl-histidine dipeptidase</fullName>
    </alternativeName>
    <alternativeName>
        <fullName evidence="15">Beta-alanyl-histidine dipeptidase</fullName>
    </alternativeName>
    <alternativeName>
        <fullName evidence="14">Carnosinase</fullName>
    </alternativeName>
    <alternativeName>
        <fullName evidence="11">Peptidase D</fullName>
    </alternativeName>
    <alternativeName>
        <fullName evidence="17">Xaa-His dipeptidase</fullName>
    </alternativeName>
</protein>
<evidence type="ECO:0000256" key="11">
    <source>
        <dbReference type="ARBA" id="ARBA00044252"/>
    </source>
</evidence>
<evidence type="ECO:0000256" key="14">
    <source>
        <dbReference type="ARBA" id="ARBA00075285"/>
    </source>
</evidence>
<dbReference type="PANTHER" id="PTHR43501">
    <property type="entry name" value="CYTOSOL NON-SPECIFIC DIPEPTIDASE"/>
    <property type="match status" value="1"/>
</dbReference>
<keyword evidence="5" id="KW-0378">Hydrolase</keyword>
<name>A0A1T4ZQF9_9FIRM</name>
<feature type="domain" description="Peptidase M20 dimerisation" evidence="18">
    <location>
        <begin position="207"/>
        <end position="289"/>
    </location>
</feature>
<keyword evidence="3" id="KW-0645">Protease</keyword>
<comment type="cofactor">
    <cofactor evidence="1">
        <name>Co(2+)</name>
        <dbReference type="ChEBI" id="CHEBI:48828"/>
    </cofactor>
</comment>
<dbReference type="FunFam" id="3.40.630.10:FF:000015">
    <property type="entry name" value="Aminoacyl-histidine dipeptidase PepD"/>
    <property type="match status" value="1"/>
</dbReference>
<dbReference type="NCBIfam" id="TIGR01893">
    <property type="entry name" value="aa-his-dipept"/>
    <property type="match status" value="1"/>
</dbReference>
<keyword evidence="4" id="KW-0479">Metal-binding</keyword>
<dbReference type="PIRSF" id="PIRSF016599">
    <property type="entry name" value="Xaa-His_dipept"/>
    <property type="match status" value="1"/>
</dbReference>
<dbReference type="GO" id="GO:0005829">
    <property type="term" value="C:cytosol"/>
    <property type="evidence" value="ECO:0007669"/>
    <property type="project" value="TreeGrafter"/>
</dbReference>
<dbReference type="AlphaFoldDB" id="A0A1T4ZQF9"/>
<dbReference type="OrthoDB" id="9773892at2"/>
<keyword evidence="20" id="KW-1185">Reference proteome</keyword>
<evidence type="ECO:0000256" key="13">
    <source>
        <dbReference type="ARBA" id="ARBA00071271"/>
    </source>
</evidence>
<dbReference type="PANTHER" id="PTHR43501:SF1">
    <property type="entry name" value="CYTOSOL NON-SPECIFIC DIPEPTIDASE"/>
    <property type="match status" value="1"/>
</dbReference>
<dbReference type="Pfam" id="PF01546">
    <property type="entry name" value="Peptidase_M20"/>
    <property type="match status" value="1"/>
</dbReference>
<evidence type="ECO:0000259" key="18">
    <source>
        <dbReference type="Pfam" id="PF07687"/>
    </source>
</evidence>
<evidence type="ECO:0000256" key="10">
    <source>
        <dbReference type="ARBA" id="ARBA00038976"/>
    </source>
</evidence>
<evidence type="ECO:0000256" key="6">
    <source>
        <dbReference type="ARBA" id="ARBA00022833"/>
    </source>
</evidence>
<dbReference type="InterPro" id="IPR011650">
    <property type="entry name" value="Peptidase_M20_dimer"/>
</dbReference>
<evidence type="ECO:0000313" key="19">
    <source>
        <dbReference type="EMBL" id="SKB24930.1"/>
    </source>
</evidence>
<evidence type="ECO:0000256" key="16">
    <source>
        <dbReference type="ARBA" id="ARBA00077688"/>
    </source>
</evidence>
<dbReference type="Proteomes" id="UP000243406">
    <property type="component" value="Unassembled WGS sequence"/>
</dbReference>
<evidence type="ECO:0000313" key="20">
    <source>
        <dbReference type="Proteomes" id="UP000243406"/>
    </source>
</evidence>
<dbReference type="PRINTS" id="PR00934">
    <property type="entry name" value="XHISDIPTASE"/>
</dbReference>
<evidence type="ECO:0000256" key="8">
    <source>
        <dbReference type="ARBA" id="ARBA00023285"/>
    </source>
</evidence>
<comment type="catalytic activity">
    <reaction evidence="9">
        <text>Hydrolysis of dipeptides, preferentially hydrophobic dipeptides including prolyl amino acids.</text>
        <dbReference type="EC" id="3.4.13.18"/>
    </reaction>
</comment>
<evidence type="ECO:0000256" key="15">
    <source>
        <dbReference type="ARBA" id="ARBA00076004"/>
    </source>
</evidence>
<dbReference type="SUPFAM" id="SSF53187">
    <property type="entry name" value="Zn-dependent exopeptidases"/>
    <property type="match status" value="1"/>
</dbReference>
<dbReference type="FunFam" id="3.40.630.10:FF:000018">
    <property type="entry name" value="Aminoacyl-histidine dipeptidase PepD"/>
    <property type="match status" value="1"/>
</dbReference>
<accession>A0A1T4ZQF9</accession>
<keyword evidence="7" id="KW-0482">Metalloprotease</keyword>